<dbReference type="KEGG" id="fer:FNB15_07790"/>
<keyword evidence="3" id="KW-0029">Amino-acid transport</keyword>
<reference evidence="6 7" key="1">
    <citation type="submission" date="2019-07" db="EMBL/GenBank/DDBJ databases">
        <title>Genome sequencing for Ferrovibrio sp. K5.</title>
        <authorList>
            <person name="Park S.-J."/>
        </authorList>
    </citation>
    <scope>NUCLEOTIDE SEQUENCE [LARGE SCALE GENOMIC DNA]</scope>
    <source>
        <strain evidence="6 7">K5</strain>
    </source>
</reference>
<organism evidence="6 7">
    <name type="scientific">Ferrovibrio terrae</name>
    <dbReference type="NCBI Taxonomy" id="2594003"/>
    <lineage>
        <taxon>Bacteria</taxon>
        <taxon>Pseudomonadati</taxon>
        <taxon>Pseudomonadota</taxon>
        <taxon>Alphaproteobacteria</taxon>
        <taxon>Rhodospirillales</taxon>
        <taxon>Rhodospirillaceae</taxon>
        <taxon>Ferrovibrio</taxon>
    </lineage>
</organism>
<comment type="similarity">
    <text evidence="1">Belongs to the leucine-binding protein family.</text>
</comment>
<keyword evidence="3" id="KW-0813">Transport</keyword>
<feature type="compositionally biased region" description="Low complexity" evidence="4">
    <location>
        <begin position="85"/>
        <end position="105"/>
    </location>
</feature>
<dbReference type="Pfam" id="PF13458">
    <property type="entry name" value="Peripla_BP_6"/>
    <property type="match status" value="1"/>
</dbReference>
<feature type="domain" description="Leucine-binding protein" evidence="5">
    <location>
        <begin position="126"/>
        <end position="474"/>
    </location>
</feature>
<dbReference type="PANTHER" id="PTHR30483:SF6">
    <property type="entry name" value="PERIPLASMIC BINDING PROTEIN OF ABC TRANSPORTER FOR NATURAL AMINO ACIDS"/>
    <property type="match status" value="1"/>
</dbReference>
<dbReference type="CDD" id="cd06339">
    <property type="entry name" value="PBP1_YraM_LppC_lipoprotein-like"/>
    <property type="match status" value="1"/>
</dbReference>
<dbReference type="AlphaFoldDB" id="A0A516H084"/>
<evidence type="ECO:0000313" key="7">
    <source>
        <dbReference type="Proteomes" id="UP000317496"/>
    </source>
</evidence>
<evidence type="ECO:0000256" key="4">
    <source>
        <dbReference type="SAM" id="MobiDB-lite"/>
    </source>
</evidence>
<evidence type="ECO:0000313" key="6">
    <source>
        <dbReference type="EMBL" id="QDO97175.1"/>
    </source>
</evidence>
<evidence type="ECO:0000256" key="1">
    <source>
        <dbReference type="ARBA" id="ARBA00010062"/>
    </source>
</evidence>
<keyword evidence="2" id="KW-0732">Signal</keyword>
<dbReference type="InterPro" id="IPR051010">
    <property type="entry name" value="BCAA_transport"/>
</dbReference>
<dbReference type="EMBL" id="CP041636">
    <property type="protein sequence ID" value="QDO97175.1"/>
    <property type="molecule type" value="Genomic_DNA"/>
</dbReference>
<feature type="region of interest" description="Disordered" evidence="4">
    <location>
        <begin position="56"/>
        <end position="118"/>
    </location>
</feature>
<evidence type="ECO:0000256" key="2">
    <source>
        <dbReference type="ARBA" id="ARBA00022729"/>
    </source>
</evidence>
<proteinExistence type="inferred from homology"/>
<name>A0A516H084_9PROT</name>
<dbReference type="GO" id="GO:0006865">
    <property type="term" value="P:amino acid transport"/>
    <property type="evidence" value="ECO:0007669"/>
    <property type="project" value="UniProtKB-KW"/>
</dbReference>
<sequence>MGLGLSCVAHCRGRVSAQSMLQTLMSRLAPVLLVLLLVACQSGPQAQGGLPGLLDRVAPGTGAPQRVAPSAGTPAQTNAPQNNIPPAMQQALQQQQPQPASPSLAIETQPLPAAPPLTAPGSADAIRIGFLAPLSGPNAGLGRALFDAAQLALFDLADNRLVLLPRDTEGNAEKASEAARRVIAEGAQIIIGPLFANEASAVGLIARERNIKVLSFSTDRSVAGGGVYLLGFTPDQQIERVISYARTRGLTRFAALAPDSAYGNAIMQAATTATQAAGGEMLRQDRYPVDTGDLTPTVRRFATALRALPPRGLEAPPVDGVDPNIARPVDAVLLPEGGARLRALAPLLPFFDIDPRAVRFLGTGLWDDPSLSTEPALVGGWYAGPTPDGFAEFARRFEQGFGRRPPRLASLAYDATALVGVLARRPGESPGIAAPFDETALSNPDGFAGYDGIFRFQADGLVQRGLAVLEIQRRGGGRVIDPAPSSFQVPGN</sequence>
<dbReference type="Proteomes" id="UP000317496">
    <property type="component" value="Chromosome"/>
</dbReference>
<dbReference type="PANTHER" id="PTHR30483">
    <property type="entry name" value="LEUCINE-SPECIFIC-BINDING PROTEIN"/>
    <property type="match status" value="1"/>
</dbReference>
<keyword evidence="7" id="KW-1185">Reference proteome</keyword>
<evidence type="ECO:0000256" key="3">
    <source>
        <dbReference type="ARBA" id="ARBA00022970"/>
    </source>
</evidence>
<protein>
    <submittedName>
        <fullName evidence="6">Penicillin-binding protein activator</fullName>
    </submittedName>
</protein>
<gene>
    <name evidence="6" type="ORF">FNB15_07790</name>
</gene>
<evidence type="ECO:0000259" key="5">
    <source>
        <dbReference type="Pfam" id="PF13458"/>
    </source>
</evidence>
<dbReference type="Gene3D" id="3.40.50.2300">
    <property type="match status" value="2"/>
</dbReference>
<dbReference type="InterPro" id="IPR028082">
    <property type="entry name" value="Peripla_BP_I"/>
</dbReference>
<accession>A0A516H084</accession>
<dbReference type="InterPro" id="IPR028081">
    <property type="entry name" value="Leu-bd"/>
</dbReference>
<dbReference type="OrthoDB" id="7210494at2"/>
<feature type="compositionally biased region" description="Polar residues" evidence="4">
    <location>
        <begin position="73"/>
        <end position="84"/>
    </location>
</feature>
<dbReference type="SUPFAM" id="SSF53822">
    <property type="entry name" value="Periplasmic binding protein-like I"/>
    <property type="match status" value="1"/>
</dbReference>